<dbReference type="GO" id="GO:0000220">
    <property type="term" value="C:vacuolar proton-transporting V-type ATPase, V0 domain"/>
    <property type="evidence" value="ECO:0007669"/>
    <property type="project" value="TreeGrafter"/>
</dbReference>
<proteinExistence type="inferred from homology"/>
<dbReference type="HOGENOM" id="CLU_170555_1_0_1"/>
<dbReference type="GO" id="GO:0007035">
    <property type="term" value="P:vacuolar acidification"/>
    <property type="evidence" value="ECO:0007669"/>
    <property type="project" value="TreeGrafter"/>
</dbReference>
<evidence type="ECO:0000256" key="10">
    <source>
        <dbReference type="SAM" id="SignalP"/>
    </source>
</evidence>
<dbReference type="AlphaFoldDB" id="A0A067PX01"/>
<evidence type="ECO:0000313" key="11">
    <source>
        <dbReference type="EMBL" id="KDQ59348.1"/>
    </source>
</evidence>
<name>A0A067PX01_9AGAM</name>
<gene>
    <name evidence="11" type="ORF">JAAARDRAFT_34086</name>
</gene>
<keyword evidence="4 9" id="KW-0812">Transmembrane</keyword>
<evidence type="ECO:0000313" key="12">
    <source>
        <dbReference type="Proteomes" id="UP000027265"/>
    </source>
</evidence>
<keyword evidence="6 9" id="KW-1133">Transmembrane helix</keyword>
<accession>A0A067PX01</accession>
<evidence type="ECO:0000256" key="2">
    <source>
        <dbReference type="ARBA" id="ARBA00008328"/>
    </source>
</evidence>
<evidence type="ECO:0000256" key="7">
    <source>
        <dbReference type="ARBA" id="ARBA00023065"/>
    </source>
</evidence>
<comment type="subcellular location">
    <subcellularLocation>
        <location evidence="1">Endomembrane system</location>
        <topology evidence="1">Multi-pass membrane protein</topology>
    </subcellularLocation>
</comment>
<dbReference type="InterPro" id="IPR008389">
    <property type="entry name" value="ATPase_V0-cplx_e1/e2_su"/>
</dbReference>
<feature type="transmembrane region" description="Helical" evidence="9">
    <location>
        <begin position="33"/>
        <end position="55"/>
    </location>
</feature>
<keyword evidence="10" id="KW-0732">Signal</keyword>
<dbReference type="GO" id="GO:0012505">
    <property type="term" value="C:endomembrane system"/>
    <property type="evidence" value="ECO:0007669"/>
    <property type="project" value="UniProtKB-SubCell"/>
</dbReference>
<organism evidence="11 12">
    <name type="scientific">Jaapia argillacea MUCL 33604</name>
    <dbReference type="NCBI Taxonomy" id="933084"/>
    <lineage>
        <taxon>Eukaryota</taxon>
        <taxon>Fungi</taxon>
        <taxon>Dikarya</taxon>
        <taxon>Basidiomycota</taxon>
        <taxon>Agaricomycotina</taxon>
        <taxon>Agaricomycetes</taxon>
        <taxon>Agaricomycetidae</taxon>
        <taxon>Jaapiales</taxon>
        <taxon>Jaapiaceae</taxon>
        <taxon>Jaapia</taxon>
    </lineage>
</organism>
<dbReference type="FunCoup" id="A0A067PX01">
    <property type="interactions" value="84"/>
</dbReference>
<dbReference type="Proteomes" id="UP000027265">
    <property type="component" value="Unassembled WGS sequence"/>
</dbReference>
<evidence type="ECO:0000256" key="5">
    <source>
        <dbReference type="ARBA" id="ARBA00022781"/>
    </source>
</evidence>
<dbReference type="STRING" id="933084.A0A067PX01"/>
<dbReference type="PANTHER" id="PTHR12263">
    <property type="entry name" value="VACUOLAR ATP SYNTHASE SUBUNIT H"/>
    <property type="match status" value="1"/>
</dbReference>
<dbReference type="Pfam" id="PF05493">
    <property type="entry name" value="ATP_synt_H"/>
    <property type="match status" value="1"/>
</dbReference>
<dbReference type="GO" id="GO:0046961">
    <property type="term" value="F:proton-transporting ATPase activity, rotational mechanism"/>
    <property type="evidence" value="ECO:0007669"/>
    <property type="project" value="InterPro"/>
</dbReference>
<dbReference type="InParanoid" id="A0A067PX01"/>
<dbReference type="EMBL" id="KL197716">
    <property type="protein sequence ID" value="KDQ59348.1"/>
    <property type="molecule type" value="Genomic_DNA"/>
</dbReference>
<evidence type="ECO:0000256" key="1">
    <source>
        <dbReference type="ARBA" id="ARBA00004127"/>
    </source>
</evidence>
<feature type="chain" id="PRO_5001643518" description="V-type proton ATPase subunit" evidence="10">
    <location>
        <begin position="20"/>
        <end position="70"/>
    </location>
</feature>
<keyword evidence="12" id="KW-1185">Reference proteome</keyword>
<keyword evidence="7" id="KW-0406">Ion transport</keyword>
<evidence type="ECO:0008006" key="13">
    <source>
        <dbReference type="Google" id="ProtNLM"/>
    </source>
</evidence>
<evidence type="ECO:0000256" key="6">
    <source>
        <dbReference type="ARBA" id="ARBA00022989"/>
    </source>
</evidence>
<keyword evidence="5" id="KW-0375">Hydrogen ion transport</keyword>
<dbReference type="OrthoDB" id="1508846at2759"/>
<protein>
    <recommendedName>
        <fullName evidence="13">V-type proton ATPase subunit</fullName>
    </recommendedName>
</protein>
<evidence type="ECO:0000256" key="8">
    <source>
        <dbReference type="ARBA" id="ARBA00023136"/>
    </source>
</evidence>
<dbReference type="PANTHER" id="PTHR12263:SF0">
    <property type="entry name" value="V-TYPE PROTON ATPASE SUBUNIT"/>
    <property type="match status" value="1"/>
</dbReference>
<evidence type="ECO:0000256" key="4">
    <source>
        <dbReference type="ARBA" id="ARBA00022692"/>
    </source>
</evidence>
<sequence length="70" mass="7879">MSSSFPVVVLLVILLGLLACSWFFTPKGPQQTLIRTSLMLALTCCYLMWMVTYLAQVHPLISPRKALVEH</sequence>
<reference evidence="12" key="1">
    <citation type="journal article" date="2014" name="Proc. Natl. Acad. Sci. U.S.A.">
        <title>Extensive sampling of basidiomycete genomes demonstrates inadequacy of the white-rot/brown-rot paradigm for wood decay fungi.</title>
        <authorList>
            <person name="Riley R."/>
            <person name="Salamov A.A."/>
            <person name="Brown D.W."/>
            <person name="Nagy L.G."/>
            <person name="Floudas D."/>
            <person name="Held B.W."/>
            <person name="Levasseur A."/>
            <person name="Lombard V."/>
            <person name="Morin E."/>
            <person name="Otillar R."/>
            <person name="Lindquist E.A."/>
            <person name="Sun H."/>
            <person name="LaButti K.M."/>
            <person name="Schmutz J."/>
            <person name="Jabbour D."/>
            <person name="Luo H."/>
            <person name="Baker S.E."/>
            <person name="Pisabarro A.G."/>
            <person name="Walton J.D."/>
            <person name="Blanchette R.A."/>
            <person name="Henrissat B."/>
            <person name="Martin F."/>
            <person name="Cullen D."/>
            <person name="Hibbett D.S."/>
            <person name="Grigoriev I.V."/>
        </authorList>
    </citation>
    <scope>NUCLEOTIDE SEQUENCE [LARGE SCALE GENOMIC DNA]</scope>
    <source>
        <strain evidence="12">MUCL 33604</strain>
    </source>
</reference>
<keyword evidence="8 9" id="KW-0472">Membrane</keyword>
<keyword evidence="3" id="KW-0813">Transport</keyword>
<comment type="similarity">
    <text evidence="2">Belongs to the V-ATPase e1/e2 subunit family.</text>
</comment>
<evidence type="ECO:0000256" key="9">
    <source>
        <dbReference type="SAM" id="Phobius"/>
    </source>
</evidence>
<feature type="signal peptide" evidence="10">
    <location>
        <begin position="1"/>
        <end position="19"/>
    </location>
</feature>
<evidence type="ECO:0000256" key="3">
    <source>
        <dbReference type="ARBA" id="ARBA00022448"/>
    </source>
</evidence>